<evidence type="ECO:0000259" key="12">
    <source>
        <dbReference type="SMART" id="SM01086"/>
    </source>
</evidence>
<evidence type="ECO:0000259" key="11">
    <source>
        <dbReference type="SMART" id="SM00382"/>
    </source>
</evidence>
<keyword evidence="3" id="KW-0677">Repeat</keyword>
<evidence type="ECO:0000256" key="5">
    <source>
        <dbReference type="ARBA" id="ARBA00022840"/>
    </source>
</evidence>
<dbReference type="Gene3D" id="3.40.50.300">
    <property type="entry name" value="P-loop containing nucleotide triphosphate hydrolases"/>
    <property type="match status" value="3"/>
</dbReference>
<dbReference type="Pfam" id="PF17871">
    <property type="entry name" value="AAA_lid_9"/>
    <property type="match status" value="1"/>
</dbReference>
<dbReference type="SMART" id="SM01086">
    <property type="entry name" value="ClpB_D2-small"/>
    <property type="match status" value="1"/>
</dbReference>
<dbReference type="Pfam" id="PF00004">
    <property type="entry name" value="AAA"/>
    <property type="match status" value="1"/>
</dbReference>
<keyword evidence="14" id="KW-1185">Reference proteome</keyword>
<dbReference type="InterPro" id="IPR003593">
    <property type="entry name" value="AAA+_ATPase"/>
</dbReference>
<dbReference type="PROSITE" id="PS00870">
    <property type="entry name" value="CLPAB_1"/>
    <property type="match status" value="1"/>
</dbReference>
<sequence>MYNINNLYTGGSYMEINFEPTNDKDVLKKYARNLNEEVATNKLNNIIGRESEIRRLIEILSRKEKNNPVLIGEPGVGKTAIVEGFVRRIISKDVPDNLKNCVVYEVNLSSIIAGASFQGQFEKRMNDLINEAKKKDGNVILFIDEIHQLMGMGKAGSSSGMDAANIIKPMMARGEIKIIGATTLNEYRQYIETDGALERRFQKILVEEPTPTEALAIMRGLKEKWEIFHNVRINDNALVAAVKLSERYISDKYLPDKAIDLIDEAAAKIKTEAHSAPVELDSINRKIFYLETERIAIQKDDKSNQNDERLKNIEKELLVLKKQQEELNKEWLAQKEQQTKLSQLKQDIEESNRMIELNQAKGDYEKASKLMYVVIPTLQKQLENLEDEISKNKNILIKDFVDDVDVAEIISRMTKIPLDKIFEKEQDKLKNLKANLLKRIKGQDEAVTAVVNTVLKNRVGINNPNRPIGSFLFVGPTGVGKTELAKALADNLFNSEKAMIRLNMSEYMEKHSVSRLIGAPPGYVGYDQAGELSEGVRRKPYSIVLLDEIEKAHPDILNILLQILDDGMLKDSHGRNINFKNTIIIMTSNVGSLSIIENKMDIFEKEMKVAFKPEFINRIDEIVKFNQISTSVAREITIKMLDQLGERLKENKYDIKFSDSLIDYIVKNGYQKEYGARPINRFIQKNVENAITEYVFDGLIKQNVSCVLDYSSDENKVVIKKHS</sequence>
<comment type="caution">
    <text evidence="13">The sequence shown here is derived from an EMBL/GenBank/DDBJ whole genome shotgun (WGS) entry which is preliminary data.</text>
</comment>
<reference evidence="13 14" key="1">
    <citation type="journal article" date="2014" name="PLoS ONE">
        <title>Reduction of Hydrogen Peroxide Accumulation and Toxicity by a Catalase from Mycoplasma iowae.</title>
        <authorList>
            <person name="Pritchard R.E."/>
            <person name="Prassinos A.J."/>
            <person name="Osborne J.D."/>
            <person name="Raviv Z."/>
            <person name="Balish M.F."/>
        </authorList>
    </citation>
    <scope>NUCLEOTIDE SEQUENCE [LARGE SCALE GENOMIC DNA]</scope>
    <source>
        <strain evidence="13 14">DK-CPA</strain>
    </source>
</reference>
<gene>
    <name evidence="13" type="primary">clpB</name>
    <name evidence="13" type="ORF">P271_789</name>
</gene>
<evidence type="ECO:0000256" key="4">
    <source>
        <dbReference type="ARBA" id="ARBA00022741"/>
    </source>
</evidence>
<name>A0A084U4N8_MALIO</name>
<protein>
    <submittedName>
        <fullName evidence="13">ATP-dependent chaperone ClpB</fullName>
    </submittedName>
</protein>
<comment type="subunit">
    <text evidence="8">Homohexamer. The oligomerization is ATP-dependent.</text>
</comment>
<feature type="domain" description="Clp ATPase C-terminal" evidence="12">
    <location>
        <begin position="628"/>
        <end position="719"/>
    </location>
</feature>
<evidence type="ECO:0000313" key="13">
    <source>
        <dbReference type="EMBL" id="KFB07924.1"/>
    </source>
</evidence>
<evidence type="ECO:0000313" key="14">
    <source>
        <dbReference type="Proteomes" id="UP000028523"/>
    </source>
</evidence>
<dbReference type="Proteomes" id="UP000028523">
    <property type="component" value="Unassembled WGS sequence"/>
</dbReference>
<comment type="subcellular location">
    <subcellularLocation>
        <location evidence="1">Cytoplasm</location>
    </subcellularLocation>
</comment>
<dbReference type="Gene3D" id="1.10.8.60">
    <property type="match status" value="1"/>
</dbReference>
<dbReference type="InterPro" id="IPR041546">
    <property type="entry name" value="ClpA/ClpB_AAA_lid"/>
</dbReference>
<feature type="domain" description="AAA+ ATPase" evidence="11">
    <location>
        <begin position="64"/>
        <end position="212"/>
    </location>
</feature>
<comment type="similarity">
    <text evidence="2 9">Belongs to the ClpA/ClpB family.</text>
</comment>
<dbReference type="InterPro" id="IPR050130">
    <property type="entry name" value="ClpA_ClpB"/>
</dbReference>
<dbReference type="InterPro" id="IPR003959">
    <property type="entry name" value="ATPase_AAA_core"/>
</dbReference>
<dbReference type="PANTHER" id="PTHR11638:SF18">
    <property type="entry name" value="HEAT SHOCK PROTEIN 104"/>
    <property type="match status" value="1"/>
</dbReference>
<dbReference type="Pfam" id="PF10431">
    <property type="entry name" value="ClpB_D2-small"/>
    <property type="match status" value="1"/>
</dbReference>
<evidence type="ECO:0000256" key="10">
    <source>
        <dbReference type="SAM" id="Coils"/>
    </source>
</evidence>
<evidence type="ECO:0000256" key="9">
    <source>
        <dbReference type="RuleBase" id="RU004432"/>
    </source>
</evidence>
<dbReference type="CDD" id="cd00009">
    <property type="entry name" value="AAA"/>
    <property type="match status" value="1"/>
</dbReference>
<keyword evidence="7 9" id="KW-0143">Chaperone</keyword>
<dbReference type="PROSITE" id="PS00871">
    <property type="entry name" value="CLPAB_2"/>
    <property type="match status" value="1"/>
</dbReference>
<dbReference type="CDD" id="cd19499">
    <property type="entry name" value="RecA-like_ClpB_Hsp104-like"/>
    <property type="match status" value="1"/>
</dbReference>
<dbReference type="GO" id="GO:0016887">
    <property type="term" value="F:ATP hydrolysis activity"/>
    <property type="evidence" value="ECO:0007669"/>
    <property type="project" value="InterPro"/>
</dbReference>
<dbReference type="SMART" id="SM00382">
    <property type="entry name" value="AAA"/>
    <property type="match status" value="2"/>
</dbReference>
<dbReference type="PRINTS" id="PR00300">
    <property type="entry name" value="CLPPROTEASEA"/>
</dbReference>
<dbReference type="FunFam" id="3.40.50.300:FF:000120">
    <property type="entry name" value="ATP-dependent chaperone ClpB"/>
    <property type="match status" value="1"/>
</dbReference>
<dbReference type="PANTHER" id="PTHR11638">
    <property type="entry name" value="ATP-DEPENDENT CLP PROTEASE"/>
    <property type="match status" value="1"/>
</dbReference>
<accession>A0A084U4N8</accession>
<organism evidence="13 14">
    <name type="scientific">Malacoplasma iowae DK-CPA</name>
    <dbReference type="NCBI Taxonomy" id="1394179"/>
    <lineage>
        <taxon>Bacteria</taxon>
        <taxon>Bacillati</taxon>
        <taxon>Mycoplasmatota</taxon>
        <taxon>Mycoplasmoidales</taxon>
        <taxon>Mycoplasmoidaceae</taxon>
        <taxon>Malacoplasma</taxon>
    </lineage>
</organism>
<keyword evidence="6 10" id="KW-0175">Coiled coil</keyword>
<dbReference type="InterPro" id="IPR028299">
    <property type="entry name" value="ClpA/B_CS2"/>
</dbReference>
<dbReference type="GO" id="GO:0034605">
    <property type="term" value="P:cellular response to heat"/>
    <property type="evidence" value="ECO:0007669"/>
    <property type="project" value="TreeGrafter"/>
</dbReference>
<evidence type="ECO:0000256" key="8">
    <source>
        <dbReference type="ARBA" id="ARBA00026057"/>
    </source>
</evidence>
<dbReference type="EMBL" id="AWQU01000046">
    <property type="protein sequence ID" value="KFB07924.1"/>
    <property type="molecule type" value="Genomic_DNA"/>
</dbReference>
<proteinExistence type="inferred from homology"/>
<dbReference type="InterPro" id="IPR027417">
    <property type="entry name" value="P-loop_NTPase"/>
</dbReference>
<dbReference type="Pfam" id="PF07724">
    <property type="entry name" value="AAA_2"/>
    <property type="match status" value="1"/>
</dbReference>
<dbReference type="FunFam" id="3.40.50.300:FF:000025">
    <property type="entry name" value="ATP-dependent Clp protease subunit"/>
    <property type="match status" value="1"/>
</dbReference>
<keyword evidence="4 9" id="KW-0547">Nucleotide-binding</keyword>
<keyword evidence="5 9" id="KW-0067">ATP-binding</keyword>
<evidence type="ECO:0000256" key="2">
    <source>
        <dbReference type="ARBA" id="ARBA00008675"/>
    </source>
</evidence>
<feature type="coiled-coil region" evidence="10">
    <location>
        <begin position="303"/>
        <end position="395"/>
    </location>
</feature>
<dbReference type="AlphaFoldDB" id="A0A084U4N8"/>
<dbReference type="SUPFAM" id="SSF52540">
    <property type="entry name" value="P-loop containing nucleoside triphosphate hydrolases"/>
    <property type="match status" value="2"/>
</dbReference>
<feature type="domain" description="AAA+ ATPase" evidence="11">
    <location>
        <begin position="467"/>
        <end position="629"/>
    </location>
</feature>
<dbReference type="InterPro" id="IPR018368">
    <property type="entry name" value="ClpA/B_CS1"/>
</dbReference>
<dbReference type="GO" id="GO:0005524">
    <property type="term" value="F:ATP binding"/>
    <property type="evidence" value="ECO:0007669"/>
    <property type="project" value="UniProtKB-KW"/>
</dbReference>
<dbReference type="InterPro" id="IPR001270">
    <property type="entry name" value="ClpA/B"/>
</dbReference>
<dbReference type="InterPro" id="IPR019489">
    <property type="entry name" value="Clp_ATPase_C"/>
</dbReference>
<evidence type="ECO:0000256" key="7">
    <source>
        <dbReference type="ARBA" id="ARBA00023186"/>
    </source>
</evidence>
<dbReference type="GO" id="GO:0005737">
    <property type="term" value="C:cytoplasm"/>
    <property type="evidence" value="ECO:0007669"/>
    <property type="project" value="UniProtKB-SubCell"/>
</dbReference>
<evidence type="ECO:0000256" key="1">
    <source>
        <dbReference type="ARBA" id="ARBA00004496"/>
    </source>
</evidence>
<evidence type="ECO:0000256" key="3">
    <source>
        <dbReference type="ARBA" id="ARBA00022737"/>
    </source>
</evidence>
<evidence type="ECO:0000256" key="6">
    <source>
        <dbReference type="ARBA" id="ARBA00023054"/>
    </source>
</evidence>